<reference evidence="1 2" key="1">
    <citation type="submission" date="2015-02" db="EMBL/GenBank/DDBJ databases">
        <title>Draft genome of a novel marine cyanobacterium (Chroococcales) isolated from South Atlantic Ocean.</title>
        <authorList>
            <person name="Rigonato J."/>
            <person name="Alvarenga D.O."/>
            <person name="Branco L.H."/>
            <person name="Varani A.M."/>
            <person name="Brandini F.P."/>
            <person name="Fiore M.F."/>
        </authorList>
    </citation>
    <scope>NUCLEOTIDE SEQUENCE [LARGE SCALE GENOMIC DNA]</scope>
    <source>
        <strain evidence="1 2">CENA595</strain>
    </source>
</reference>
<dbReference type="EMBL" id="JYON01000013">
    <property type="protein sequence ID" value="KJH71233.1"/>
    <property type="molecule type" value="Genomic_DNA"/>
</dbReference>
<name>A0A0D8ZR17_9CYAN</name>
<organism evidence="1 2">
    <name type="scientific">Aliterella atlantica CENA595</name>
    <dbReference type="NCBI Taxonomy" id="1618023"/>
    <lineage>
        <taxon>Bacteria</taxon>
        <taxon>Bacillati</taxon>
        <taxon>Cyanobacteriota</taxon>
        <taxon>Cyanophyceae</taxon>
        <taxon>Chroococcidiopsidales</taxon>
        <taxon>Aliterellaceae</taxon>
        <taxon>Aliterella</taxon>
    </lineage>
</organism>
<comment type="caution">
    <text evidence="1">The sequence shown here is derived from an EMBL/GenBank/DDBJ whole genome shotgun (WGS) entry which is preliminary data.</text>
</comment>
<gene>
    <name evidence="1" type="ORF">UH38_13140</name>
</gene>
<sequence length="112" mass="11769">MAEPTLTQVFGPGAAQTATTLTIAKADLATVGLTAAASNTAESLFVSLLLLAKNSLTPAAQESNPDQSITVAEADFNFQTLVTRNNATYRQSTYSVNLQKLDTGANIDPDDY</sequence>
<evidence type="ECO:0000313" key="2">
    <source>
        <dbReference type="Proteomes" id="UP000032452"/>
    </source>
</evidence>
<dbReference type="RefSeq" id="WP_045055124.1">
    <property type="nucleotide sequence ID" value="NZ_CAWMDP010000056.1"/>
</dbReference>
<protein>
    <submittedName>
        <fullName evidence="1">Uncharacterized protein</fullName>
    </submittedName>
</protein>
<dbReference type="AlphaFoldDB" id="A0A0D8ZR17"/>
<dbReference type="OrthoDB" id="488854at2"/>
<keyword evidence="2" id="KW-1185">Reference proteome</keyword>
<accession>A0A0D8ZR17</accession>
<evidence type="ECO:0000313" key="1">
    <source>
        <dbReference type="EMBL" id="KJH71233.1"/>
    </source>
</evidence>
<dbReference type="Proteomes" id="UP000032452">
    <property type="component" value="Unassembled WGS sequence"/>
</dbReference>
<proteinExistence type="predicted"/>
<dbReference type="STRING" id="1618023.UH38_13140"/>